<dbReference type="Proteomes" id="UP001498398">
    <property type="component" value="Unassembled WGS sequence"/>
</dbReference>
<keyword evidence="4" id="KW-1185">Reference proteome</keyword>
<evidence type="ECO:0000256" key="1">
    <source>
        <dbReference type="SAM" id="MobiDB-lite"/>
    </source>
</evidence>
<accession>A0ABR1IVL5</accession>
<keyword evidence="2" id="KW-0472">Membrane</keyword>
<keyword evidence="2" id="KW-0812">Transmembrane</keyword>
<gene>
    <name evidence="3" type="ORF">VKT23_016066</name>
</gene>
<proteinExistence type="predicted"/>
<feature type="transmembrane region" description="Helical" evidence="2">
    <location>
        <begin position="176"/>
        <end position="202"/>
    </location>
</feature>
<feature type="transmembrane region" description="Helical" evidence="2">
    <location>
        <begin position="12"/>
        <end position="31"/>
    </location>
</feature>
<evidence type="ECO:0000256" key="2">
    <source>
        <dbReference type="SAM" id="Phobius"/>
    </source>
</evidence>
<feature type="compositionally biased region" description="Low complexity" evidence="1">
    <location>
        <begin position="452"/>
        <end position="472"/>
    </location>
</feature>
<evidence type="ECO:0000313" key="4">
    <source>
        <dbReference type="Proteomes" id="UP001498398"/>
    </source>
</evidence>
<protein>
    <submittedName>
        <fullName evidence="3">Uncharacterized protein</fullName>
    </submittedName>
</protein>
<dbReference type="EMBL" id="JBANRG010000058">
    <property type="protein sequence ID" value="KAK7442469.1"/>
    <property type="molecule type" value="Genomic_DNA"/>
</dbReference>
<feature type="transmembrane region" description="Helical" evidence="2">
    <location>
        <begin position="406"/>
        <end position="424"/>
    </location>
</feature>
<keyword evidence="2" id="KW-1133">Transmembrane helix</keyword>
<organism evidence="3 4">
    <name type="scientific">Marasmiellus scandens</name>
    <dbReference type="NCBI Taxonomy" id="2682957"/>
    <lineage>
        <taxon>Eukaryota</taxon>
        <taxon>Fungi</taxon>
        <taxon>Dikarya</taxon>
        <taxon>Basidiomycota</taxon>
        <taxon>Agaricomycotina</taxon>
        <taxon>Agaricomycetes</taxon>
        <taxon>Agaricomycetidae</taxon>
        <taxon>Agaricales</taxon>
        <taxon>Marasmiineae</taxon>
        <taxon>Omphalotaceae</taxon>
        <taxon>Marasmiellus</taxon>
    </lineage>
</organism>
<name>A0ABR1IVL5_9AGAR</name>
<evidence type="ECO:0000313" key="3">
    <source>
        <dbReference type="EMBL" id="KAK7442469.1"/>
    </source>
</evidence>
<feature type="transmembrane region" description="Helical" evidence="2">
    <location>
        <begin position="378"/>
        <end position="400"/>
    </location>
</feature>
<comment type="caution">
    <text evidence="3">The sequence shown here is derived from an EMBL/GenBank/DDBJ whole genome shotgun (WGS) entry which is preliminary data.</text>
</comment>
<feature type="transmembrane region" description="Helical" evidence="2">
    <location>
        <begin position="208"/>
        <end position="232"/>
    </location>
</feature>
<sequence>MSDDDPPHKIIAVAILVAQSIPIASGSYGGLSGHDSLWRSMCTLIDQSVGLLLFYGLFNVTWFTESTMLSLARMNIIHTTRPGPSLNATLVSYRARWQDIGNMTSRSGKFEIVWSNGGLSNSQDVEAHFPDPKIAPNSSHWVYPYLLGHQPYEANSNDVVMLTLSRRCLIRTAALALARFAIFLGFSTLITFFHILIIAFLFEDKVTKAFLILADIGRWVLVIGQLSSILTYSLDYKGICSWASPEYFKRSPFYGKTWSDGEQAFCRSQVLRYMGRFYHARAIFYICEFFWPKIARRVPKRWQYIWGDEIFSTFKCFDDDIFQDEQSTLLRLHAESRGLGDLSNDFVKGYAVDFKVPTVMVQLCFQNRLIADFWQRMWNFWLLLPFCLCSIVTPFLIVFRDGGPKTPALIIMGIIQIITAALAYKDVDNWSINCKFELDPVPAGSGTSSQTNSGPSNAVNSSSSGAATSVSTQQDPSAGVERSRMRPATSDPSTV</sequence>
<reference evidence="3 4" key="1">
    <citation type="submission" date="2024-01" db="EMBL/GenBank/DDBJ databases">
        <title>A draft genome for the cacao thread blight pathogen Marasmiellus scandens.</title>
        <authorList>
            <person name="Baruah I.K."/>
            <person name="Leung J."/>
            <person name="Bukari Y."/>
            <person name="Amoako-Attah I."/>
            <person name="Meinhardt L.W."/>
            <person name="Bailey B.A."/>
            <person name="Cohen S.P."/>
        </authorList>
    </citation>
    <scope>NUCLEOTIDE SEQUENCE [LARGE SCALE GENOMIC DNA]</scope>
    <source>
        <strain evidence="3 4">GH-19</strain>
    </source>
</reference>
<feature type="region of interest" description="Disordered" evidence="1">
    <location>
        <begin position="444"/>
        <end position="495"/>
    </location>
</feature>